<dbReference type="CTD" id="9799293"/>
<dbReference type="Pfam" id="PF00149">
    <property type="entry name" value="Metallophos"/>
    <property type="match status" value="1"/>
</dbReference>
<dbReference type="Gene3D" id="3.60.21.10">
    <property type="match status" value="1"/>
</dbReference>
<proteinExistence type="predicted"/>
<dbReference type="KEGG" id="crq:GCK72_008682"/>
<dbReference type="OrthoDB" id="5593063at2759"/>
<dbReference type="GeneID" id="9799293"/>
<dbReference type="PANTHER" id="PTHR45673">
    <property type="entry name" value="SERINE/THREONINE-PROTEIN PHOSPHATASE 2B CATALYTIC SUBUNIT 1-RELATED"/>
    <property type="match status" value="1"/>
</dbReference>
<gene>
    <name evidence="1" type="ORF">CRE_12310</name>
</gene>
<dbReference type="RefSeq" id="XP_003092299.2">
    <property type="nucleotide sequence ID" value="XM_003092251.2"/>
</dbReference>
<dbReference type="eggNOG" id="KOG0374">
    <property type="taxonomic scope" value="Eukaryota"/>
</dbReference>
<dbReference type="EMBL" id="DS268664">
    <property type="protein sequence ID" value="EFO97556.1"/>
    <property type="molecule type" value="Genomic_DNA"/>
</dbReference>
<dbReference type="Proteomes" id="UP000008281">
    <property type="component" value="Unassembled WGS sequence"/>
</dbReference>
<dbReference type="AlphaFoldDB" id="E3NH13"/>
<accession>E3NH13</accession>
<dbReference type="InterPro" id="IPR004843">
    <property type="entry name" value="Calcineurin-like_PHP"/>
</dbReference>
<name>E3NH13_CAERE</name>
<dbReference type="InterPro" id="IPR006186">
    <property type="entry name" value="Ser/Thr-sp_prot-phosphatase"/>
</dbReference>
<dbReference type="SUPFAM" id="SSF56300">
    <property type="entry name" value="Metallo-dependent phosphatases"/>
    <property type="match status" value="1"/>
</dbReference>
<reference evidence="1" key="1">
    <citation type="submission" date="2007-07" db="EMBL/GenBank/DDBJ databases">
        <title>PCAP assembly of the Caenorhabditis remanei genome.</title>
        <authorList>
            <consortium name="The Caenorhabditis remanei Sequencing Consortium"/>
            <person name="Wilson R.K."/>
        </authorList>
    </citation>
    <scope>NUCLEOTIDE SEQUENCE [LARGE SCALE GENOMIC DNA]</scope>
    <source>
        <strain evidence="1">PB4641</strain>
    </source>
</reference>
<keyword evidence="2" id="KW-1185">Reference proteome</keyword>
<dbReference type="GO" id="GO:0097720">
    <property type="term" value="P:calcineurin-mediated signaling"/>
    <property type="evidence" value="ECO:0007669"/>
    <property type="project" value="InterPro"/>
</dbReference>
<organism evidence="2">
    <name type="scientific">Caenorhabditis remanei</name>
    <name type="common">Caenorhabditis vulgaris</name>
    <dbReference type="NCBI Taxonomy" id="31234"/>
    <lineage>
        <taxon>Eukaryota</taxon>
        <taxon>Metazoa</taxon>
        <taxon>Ecdysozoa</taxon>
        <taxon>Nematoda</taxon>
        <taxon>Chromadorea</taxon>
        <taxon>Rhabditida</taxon>
        <taxon>Rhabditina</taxon>
        <taxon>Rhabditomorpha</taxon>
        <taxon>Rhabditoidea</taxon>
        <taxon>Rhabditidae</taxon>
        <taxon>Peloderinae</taxon>
        <taxon>Caenorhabditis</taxon>
    </lineage>
</organism>
<protein>
    <submittedName>
        <fullName evidence="1">Uncharacterized protein</fullName>
    </submittedName>
</protein>
<dbReference type="HOGENOM" id="CLU_2099140_0_0_1"/>
<dbReference type="InterPro" id="IPR043360">
    <property type="entry name" value="PP2B"/>
</dbReference>
<evidence type="ECO:0000313" key="1">
    <source>
        <dbReference type="EMBL" id="EFO97556.1"/>
    </source>
</evidence>
<dbReference type="InterPro" id="IPR029052">
    <property type="entry name" value="Metallo-depent_PP-like"/>
</dbReference>
<dbReference type="GO" id="GO:0033192">
    <property type="term" value="F:calmodulin-dependent protein phosphatase activity"/>
    <property type="evidence" value="ECO:0007669"/>
    <property type="project" value="InterPro"/>
</dbReference>
<dbReference type="PRINTS" id="PR00114">
    <property type="entry name" value="STPHPHTASE"/>
</dbReference>
<dbReference type="OMA" id="FAFICEX"/>
<evidence type="ECO:0000313" key="2">
    <source>
        <dbReference type="Proteomes" id="UP000008281"/>
    </source>
</evidence>
<dbReference type="STRING" id="31234.E3NH13"/>
<sequence>MTDNRVPRVKMLERHFNSSNWKNGRSIEYTVAELKTLTDDVTEMLRRGPSLIEIEAPVTVVGDLHGQYEDLMRILMIHEKTKGKKAQDFTGRKYIFLGDYVDQGKYSLECIVLLWV</sequence>